<dbReference type="OrthoDB" id="5657121at2"/>
<feature type="compositionally biased region" description="Basic and acidic residues" evidence="1">
    <location>
        <begin position="60"/>
        <end position="69"/>
    </location>
</feature>
<reference evidence="2 3" key="1">
    <citation type="submission" date="2018-06" db="EMBL/GenBank/DDBJ databases">
        <authorList>
            <consortium name="Pathogen Informatics"/>
            <person name="Doyle S."/>
        </authorList>
    </citation>
    <scope>NUCLEOTIDE SEQUENCE [LARGE SCALE GENOMIC DNA]</scope>
    <source>
        <strain evidence="2 3">NCTC11532</strain>
    </source>
</reference>
<sequence>MGKSKWHDLKSKADKIDFDPIDTKEELDAIERLNIDPNETHHEMSVLRNTQIGSATLPAKLDDQRKNLGADDTTLENSINTPKPS</sequence>
<name>A0A378LPI7_9GAMM</name>
<gene>
    <name evidence="2" type="ORF">NCTC11532_01072</name>
</gene>
<proteinExistence type="predicted"/>
<dbReference type="RefSeq" id="WP_031567533.1">
    <property type="nucleotide sequence ID" value="NZ_CAAAIS010000008.1"/>
</dbReference>
<dbReference type="STRING" id="1122170.GCA_000701265_01946"/>
<protein>
    <submittedName>
        <fullName evidence="2">Uncharacterized protein</fullName>
    </submittedName>
</protein>
<keyword evidence="3" id="KW-1185">Reference proteome</keyword>
<dbReference type="EMBL" id="UGPB01000001">
    <property type="protein sequence ID" value="STY28895.1"/>
    <property type="molecule type" value="Genomic_DNA"/>
</dbReference>
<dbReference type="AlphaFoldDB" id="A0A378LPI7"/>
<evidence type="ECO:0000313" key="2">
    <source>
        <dbReference type="EMBL" id="STY28895.1"/>
    </source>
</evidence>
<feature type="compositionally biased region" description="Polar residues" evidence="1">
    <location>
        <begin position="75"/>
        <end position="85"/>
    </location>
</feature>
<evidence type="ECO:0000313" key="3">
    <source>
        <dbReference type="Proteomes" id="UP000255297"/>
    </source>
</evidence>
<dbReference type="Proteomes" id="UP000255297">
    <property type="component" value="Unassembled WGS sequence"/>
</dbReference>
<organism evidence="2 3">
    <name type="scientific">Legionella wadsworthii</name>
    <dbReference type="NCBI Taxonomy" id="28088"/>
    <lineage>
        <taxon>Bacteria</taxon>
        <taxon>Pseudomonadati</taxon>
        <taxon>Pseudomonadota</taxon>
        <taxon>Gammaproteobacteria</taxon>
        <taxon>Legionellales</taxon>
        <taxon>Legionellaceae</taxon>
        <taxon>Legionella</taxon>
    </lineage>
</organism>
<accession>A0A378LPI7</accession>
<evidence type="ECO:0000256" key="1">
    <source>
        <dbReference type="SAM" id="MobiDB-lite"/>
    </source>
</evidence>
<feature type="region of interest" description="Disordered" evidence="1">
    <location>
        <begin position="57"/>
        <end position="85"/>
    </location>
</feature>